<dbReference type="EMBL" id="JBHUJD010000007">
    <property type="protein sequence ID" value="MFD2310230.1"/>
    <property type="molecule type" value="Genomic_DNA"/>
</dbReference>
<accession>A0ABW5ECC0</accession>
<keyword evidence="2" id="KW-1185">Reference proteome</keyword>
<dbReference type="Proteomes" id="UP001597425">
    <property type="component" value="Unassembled WGS sequence"/>
</dbReference>
<name>A0ABW5ECC0_9GAMM</name>
<organism evidence="1 2">
    <name type="scientific">Microbulbifer halophilus</name>
    <dbReference type="NCBI Taxonomy" id="453963"/>
    <lineage>
        <taxon>Bacteria</taxon>
        <taxon>Pseudomonadati</taxon>
        <taxon>Pseudomonadota</taxon>
        <taxon>Gammaproteobacteria</taxon>
        <taxon>Cellvibrionales</taxon>
        <taxon>Microbulbiferaceae</taxon>
        <taxon>Microbulbifer</taxon>
    </lineage>
</organism>
<protein>
    <submittedName>
        <fullName evidence="1">Addiction module protein</fullName>
    </submittedName>
</protein>
<reference evidence="2" key="1">
    <citation type="journal article" date="2019" name="Int. J. Syst. Evol. Microbiol.">
        <title>The Global Catalogue of Microorganisms (GCM) 10K type strain sequencing project: providing services to taxonomists for standard genome sequencing and annotation.</title>
        <authorList>
            <consortium name="The Broad Institute Genomics Platform"/>
            <consortium name="The Broad Institute Genome Sequencing Center for Infectious Disease"/>
            <person name="Wu L."/>
            <person name="Ma J."/>
        </authorList>
    </citation>
    <scope>NUCLEOTIDE SEQUENCE [LARGE SCALE GENOMIC DNA]</scope>
    <source>
        <strain evidence="2">KCTC 12848</strain>
    </source>
</reference>
<gene>
    <name evidence="1" type="ORF">ACFSKX_07335</name>
</gene>
<proteinExistence type="predicted"/>
<evidence type="ECO:0000313" key="2">
    <source>
        <dbReference type="Proteomes" id="UP001597425"/>
    </source>
</evidence>
<evidence type="ECO:0000313" key="1">
    <source>
        <dbReference type="EMBL" id="MFD2310230.1"/>
    </source>
</evidence>
<dbReference type="RefSeq" id="WP_265720104.1">
    <property type="nucleotide sequence ID" value="NZ_JAPIVK010000001.1"/>
</dbReference>
<dbReference type="InterPro" id="IPR013406">
    <property type="entry name" value="CHP02574_addiction_mod"/>
</dbReference>
<dbReference type="NCBIfam" id="TIGR02574">
    <property type="entry name" value="stabl_TIGR02574"/>
    <property type="match status" value="1"/>
</dbReference>
<sequence length="72" mass="8382">MNAHNRRLVDEVLSLPAREKAEVVDKLLDSLDQSDKQLDMEWRKEVDDRLKGYRKGSVEAVPLSEVLAKYRK</sequence>
<comment type="caution">
    <text evidence="1">The sequence shown here is derived from an EMBL/GenBank/DDBJ whole genome shotgun (WGS) entry which is preliminary data.</text>
</comment>
<dbReference type="Pfam" id="PF09720">
    <property type="entry name" value="Unstab_antitox"/>
    <property type="match status" value="1"/>
</dbReference>